<comment type="caution">
    <text evidence="1">The sequence shown here is derived from an EMBL/GenBank/DDBJ whole genome shotgun (WGS) entry which is preliminary data.</text>
</comment>
<protein>
    <submittedName>
        <fullName evidence="1">Uncharacterized protein</fullName>
    </submittedName>
</protein>
<gene>
    <name evidence="1" type="ORF">I8U20_12920</name>
</gene>
<sequence length="103" mass="11204">MGGVAESFYPAETAEHIKPLILKKLSVRLAASLNINRPPHETLPDTTGGLLQILIFDTLKVLDITGVYARGLIVSIVELKPTSPFRNGNERICLIASIVEPLN</sequence>
<accession>A0A8I1DD52</accession>
<proteinExistence type="predicted"/>
<dbReference type="AlphaFoldDB" id="A0A8I1DD52"/>
<dbReference type="EMBL" id="JAECVW010000011">
    <property type="protein sequence ID" value="MBH8596203.1"/>
    <property type="molecule type" value="Genomic_DNA"/>
</dbReference>
<keyword evidence="2" id="KW-1185">Reference proteome</keyword>
<reference evidence="1 2" key="1">
    <citation type="submission" date="2020-12" db="EMBL/GenBank/DDBJ databases">
        <title>WGS of Thermoactinomyces spp.</title>
        <authorList>
            <person name="Cheng K."/>
        </authorList>
    </citation>
    <scope>NUCLEOTIDE SEQUENCE [LARGE SCALE GENOMIC DNA]</scope>
    <source>
        <strain evidence="2">CICC 10671\DSM 43846</strain>
    </source>
</reference>
<dbReference type="Proteomes" id="UP000633619">
    <property type="component" value="Unassembled WGS sequence"/>
</dbReference>
<evidence type="ECO:0000313" key="2">
    <source>
        <dbReference type="Proteomes" id="UP000633619"/>
    </source>
</evidence>
<dbReference type="RefSeq" id="WP_181732876.1">
    <property type="nucleotide sequence ID" value="NZ_JACEIR010000013.1"/>
</dbReference>
<organism evidence="1 2">
    <name type="scientific">Thermoactinomyces intermedius</name>
    <dbReference type="NCBI Taxonomy" id="2024"/>
    <lineage>
        <taxon>Bacteria</taxon>
        <taxon>Bacillati</taxon>
        <taxon>Bacillota</taxon>
        <taxon>Bacilli</taxon>
        <taxon>Bacillales</taxon>
        <taxon>Thermoactinomycetaceae</taxon>
        <taxon>Thermoactinomyces</taxon>
    </lineage>
</organism>
<name>A0A8I1DD52_THEIN</name>
<evidence type="ECO:0000313" key="1">
    <source>
        <dbReference type="EMBL" id="MBH8596203.1"/>
    </source>
</evidence>